<evidence type="ECO:0000259" key="2">
    <source>
        <dbReference type="Pfam" id="PF01321"/>
    </source>
</evidence>
<dbReference type="Pfam" id="PF00557">
    <property type="entry name" value="Peptidase_M24"/>
    <property type="match status" value="1"/>
</dbReference>
<dbReference type="OrthoDB" id="9806388at2"/>
<keyword evidence="3" id="KW-0031">Aminopeptidase</keyword>
<dbReference type="CDD" id="cd01066">
    <property type="entry name" value="APP_MetAP"/>
    <property type="match status" value="1"/>
</dbReference>
<dbReference type="GO" id="GO:0004177">
    <property type="term" value="F:aminopeptidase activity"/>
    <property type="evidence" value="ECO:0007669"/>
    <property type="project" value="UniProtKB-KW"/>
</dbReference>
<dbReference type="Proteomes" id="UP000184476">
    <property type="component" value="Unassembled WGS sequence"/>
</dbReference>
<organism evidence="3 4">
    <name type="scientific">Seinonella peptonophila</name>
    <dbReference type="NCBI Taxonomy" id="112248"/>
    <lineage>
        <taxon>Bacteria</taxon>
        <taxon>Bacillati</taxon>
        <taxon>Bacillota</taxon>
        <taxon>Bacilli</taxon>
        <taxon>Bacillales</taxon>
        <taxon>Thermoactinomycetaceae</taxon>
        <taxon>Seinonella</taxon>
    </lineage>
</organism>
<evidence type="ECO:0000259" key="1">
    <source>
        <dbReference type="Pfam" id="PF00557"/>
    </source>
</evidence>
<evidence type="ECO:0000313" key="4">
    <source>
        <dbReference type="Proteomes" id="UP000184476"/>
    </source>
</evidence>
<dbReference type="SUPFAM" id="SSF55920">
    <property type="entry name" value="Creatinase/aminopeptidase"/>
    <property type="match status" value="1"/>
</dbReference>
<keyword evidence="3" id="KW-0378">Hydrolase</keyword>
<dbReference type="EMBL" id="FQVL01000001">
    <property type="protein sequence ID" value="SHE53046.1"/>
    <property type="molecule type" value="Genomic_DNA"/>
</dbReference>
<keyword evidence="4" id="KW-1185">Reference proteome</keyword>
<dbReference type="InterPro" id="IPR050659">
    <property type="entry name" value="Peptidase_M24B"/>
</dbReference>
<dbReference type="PANTHER" id="PTHR46112:SF2">
    <property type="entry name" value="XAA-PRO AMINOPEPTIDASE P-RELATED"/>
    <property type="match status" value="1"/>
</dbReference>
<feature type="domain" description="Creatinase N-terminal" evidence="2">
    <location>
        <begin position="15"/>
        <end position="138"/>
    </location>
</feature>
<protein>
    <submittedName>
        <fullName evidence="3">Xaa-Pro aminopeptidase</fullName>
    </submittedName>
</protein>
<dbReference type="Gene3D" id="3.40.350.10">
    <property type="entry name" value="Creatinase/prolidase N-terminal domain"/>
    <property type="match status" value="1"/>
</dbReference>
<evidence type="ECO:0000313" key="3">
    <source>
        <dbReference type="EMBL" id="SHE53046.1"/>
    </source>
</evidence>
<feature type="domain" description="Peptidase M24" evidence="1">
    <location>
        <begin position="145"/>
        <end position="379"/>
    </location>
</feature>
<dbReference type="InterPro" id="IPR000587">
    <property type="entry name" value="Creatinase_N"/>
</dbReference>
<dbReference type="InterPro" id="IPR036005">
    <property type="entry name" value="Creatinase/aminopeptidase-like"/>
</dbReference>
<name>A0A1M4U8T8_9BACL</name>
<gene>
    <name evidence="3" type="ORF">SAMN05444392_101871</name>
</gene>
<dbReference type="Gene3D" id="3.90.230.10">
    <property type="entry name" value="Creatinase/methionine aminopeptidase superfamily"/>
    <property type="match status" value="1"/>
</dbReference>
<accession>A0A1M4U8T8</accession>
<dbReference type="AlphaFoldDB" id="A0A1M4U8T8"/>
<dbReference type="PANTHER" id="PTHR46112">
    <property type="entry name" value="AMINOPEPTIDASE"/>
    <property type="match status" value="1"/>
</dbReference>
<dbReference type="InterPro" id="IPR029149">
    <property type="entry name" value="Creatin/AminoP/Spt16_N"/>
</dbReference>
<dbReference type="SUPFAM" id="SSF53092">
    <property type="entry name" value="Creatinase/prolidase N-terminal domain"/>
    <property type="match status" value="1"/>
</dbReference>
<dbReference type="RefSeq" id="WP_073152463.1">
    <property type="nucleotide sequence ID" value="NZ_FQVL01000001.1"/>
</dbReference>
<reference evidence="3 4" key="1">
    <citation type="submission" date="2016-11" db="EMBL/GenBank/DDBJ databases">
        <authorList>
            <person name="Jaros S."/>
            <person name="Januszkiewicz K."/>
            <person name="Wedrychowicz H."/>
        </authorList>
    </citation>
    <scope>NUCLEOTIDE SEQUENCE [LARGE SCALE GENOMIC DNA]</scope>
    <source>
        <strain evidence="3 4">DSM 44666</strain>
    </source>
</reference>
<dbReference type="Pfam" id="PF01321">
    <property type="entry name" value="Creatinase_N"/>
    <property type="match status" value="1"/>
</dbReference>
<dbReference type="STRING" id="112248.SAMN05444392_101871"/>
<proteinExistence type="predicted"/>
<keyword evidence="3" id="KW-0645">Protease</keyword>
<sequence length="396" mass="44260">MNKLPTIPQDELKLRLSRLQQALQVLKLDGALITHHTDRLYFAGSLQNGAVFVPKQGEPTFYIKKSKERVLQETIFPVDEMGKLKEIGQQIEQKYGRIERLGIAEDVTPYKWVNDCKQGFHQVSIERLTMVIRRIRAVKSTYELENIRQSAKKVDAVMRQIPQFLKVGMTELDLVAEIEYHLRKQGNYNLYRVRGYNQELVLGMVAAGERATVPSFFDGPASGLGLSVAHPQSASMHQIEANQPILIDIGATTEGYLIDQTRVAVIGCLSEQLEHAYHTSGKILRRVESLIKPGMAWEVPYLHALEIATEEGLGEHFMGFGADQVKFLGHGIGLEIDELPILAKGFSLSFEPGMVIAIEPKFTFPGIGVVGIENSYVVETDGLHPLTETPEDIITI</sequence>
<dbReference type="InterPro" id="IPR000994">
    <property type="entry name" value="Pept_M24"/>
</dbReference>